<accession>A0A0R1MDZ3</accession>
<dbReference type="Pfam" id="PF13439">
    <property type="entry name" value="Glyco_transf_4"/>
    <property type="match status" value="1"/>
</dbReference>
<proteinExistence type="predicted"/>
<dbReference type="InterPro" id="IPR001296">
    <property type="entry name" value="Glyco_trans_1"/>
</dbReference>
<dbReference type="AlphaFoldDB" id="A0A0R1MDZ3"/>
<feature type="domain" description="Glycosyltransferase subfamily 4-like N-terminal" evidence="2">
    <location>
        <begin position="20"/>
        <end position="189"/>
    </location>
</feature>
<protein>
    <submittedName>
        <fullName evidence="3">Glycosyltransferase</fullName>
    </submittedName>
</protein>
<dbReference type="Pfam" id="PF00534">
    <property type="entry name" value="Glycos_transf_1"/>
    <property type="match status" value="1"/>
</dbReference>
<feature type="domain" description="Glycosyl transferase family 1" evidence="1">
    <location>
        <begin position="203"/>
        <end position="351"/>
    </location>
</feature>
<name>A0A0R1MDZ3_9LACO</name>
<evidence type="ECO:0000313" key="4">
    <source>
        <dbReference type="Proteomes" id="UP000051686"/>
    </source>
</evidence>
<gene>
    <name evidence="3" type="ORF">FD46_GL000309</name>
</gene>
<dbReference type="GO" id="GO:0016758">
    <property type="term" value="F:hexosyltransferase activity"/>
    <property type="evidence" value="ECO:0007669"/>
    <property type="project" value="TreeGrafter"/>
</dbReference>
<dbReference type="EMBL" id="AZEH01000019">
    <property type="protein sequence ID" value="KRL05977.1"/>
    <property type="molecule type" value="Genomic_DNA"/>
</dbReference>
<evidence type="ECO:0000259" key="1">
    <source>
        <dbReference type="Pfam" id="PF00534"/>
    </source>
</evidence>
<dbReference type="PATRIC" id="fig|1423777.3.peg.328"/>
<dbReference type="Proteomes" id="UP000051686">
    <property type="component" value="Unassembled WGS sequence"/>
</dbReference>
<dbReference type="InterPro" id="IPR028098">
    <property type="entry name" value="Glyco_trans_4-like_N"/>
</dbReference>
<dbReference type="PANTHER" id="PTHR45947:SF3">
    <property type="entry name" value="SULFOQUINOVOSYL TRANSFERASE SQD2"/>
    <property type="match status" value="1"/>
</dbReference>
<evidence type="ECO:0000259" key="2">
    <source>
        <dbReference type="Pfam" id="PF13439"/>
    </source>
</evidence>
<evidence type="ECO:0000313" key="3">
    <source>
        <dbReference type="EMBL" id="KRL05977.1"/>
    </source>
</evidence>
<dbReference type="CDD" id="cd03817">
    <property type="entry name" value="GT4_UGDG-like"/>
    <property type="match status" value="1"/>
</dbReference>
<dbReference type="InterPro" id="IPR050194">
    <property type="entry name" value="Glycosyltransferase_grp1"/>
</dbReference>
<reference evidence="3 4" key="1">
    <citation type="journal article" date="2015" name="Genome Announc.">
        <title>Expanding the biotechnology potential of lactobacilli through comparative genomics of 213 strains and associated genera.</title>
        <authorList>
            <person name="Sun Z."/>
            <person name="Harris H.M."/>
            <person name="McCann A."/>
            <person name="Guo C."/>
            <person name="Argimon S."/>
            <person name="Zhang W."/>
            <person name="Yang X."/>
            <person name="Jeffery I.B."/>
            <person name="Cooney J.C."/>
            <person name="Kagawa T.F."/>
            <person name="Liu W."/>
            <person name="Song Y."/>
            <person name="Salvetti E."/>
            <person name="Wrobel A."/>
            <person name="Rasinkangas P."/>
            <person name="Parkhill J."/>
            <person name="Rea M.C."/>
            <person name="O'Sullivan O."/>
            <person name="Ritari J."/>
            <person name="Douillard F.P."/>
            <person name="Paul Ross R."/>
            <person name="Yang R."/>
            <person name="Briner A.E."/>
            <person name="Felis G.E."/>
            <person name="de Vos W.M."/>
            <person name="Barrangou R."/>
            <person name="Klaenhammer T.R."/>
            <person name="Caufield P.W."/>
            <person name="Cui Y."/>
            <person name="Zhang H."/>
            <person name="O'Toole P.W."/>
        </authorList>
    </citation>
    <scope>NUCLEOTIDE SEQUENCE [LARGE SCALE GENOMIC DNA]</scope>
    <source>
        <strain evidence="3 4">DSM 19972</strain>
    </source>
</reference>
<dbReference type="Gene3D" id="3.40.50.2000">
    <property type="entry name" value="Glycogen Phosphorylase B"/>
    <property type="match status" value="2"/>
</dbReference>
<dbReference type="STRING" id="1423777.FD46_GL000309"/>
<keyword evidence="4" id="KW-1185">Reference proteome</keyword>
<keyword evidence="3" id="KW-0808">Transferase</keyword>
<organism evidence="3 4">
    <name type="scientific">Liquorilactobacillus oeni DSM 19972</name>
    <dbReference type="NCBI Taxonomy" id="1423777"/>
    <lineage>
        <taxon>Bacteria</taxon>
        <taxon>Bacillati</taxon>
        <taxon>Bacillota</taxon>
        <taxon>Bacilli</taxon>
        <taxon>Lactobacillales</taxon>
        <taxon>Lactobacillaceae</taxon>
        <taxon>Liquorilactobacillus</taxon>
    </lineage>
</organism>
<sequence length="399" mass="45355">MLRGMLVNIGIFTDTYYPQVSGVATSIKTLREQLESRGHNVYIFTTTDPNVEPSQYERNIYRFTSIPFISFTDRRIAVRGLFRAYQVAKELGLDIVHTQTEFSMGWIGKFVAKNLKIPCIHTYHTMYEDYLHYVAKGKLLRPYHVKQMSRTFCYHMNGIVAPSERVSNTLERYGIKSPISIIPTGVDVAKFRTKSELDLRSYYNISKGTPLLLTLSRLAYEKNIDRLIAVMPTVLQRIQTAKLMIVGDGPAMQSLKLQTKELGLENKIIFAGEIDNDKVAAYYQMADLFVSTSVSESQGLTYIEALASGVRVVATHSPYTDELLEDTDFGCTFSNNDELVEVICKYLKRRKIKISPEKLAAKRASVSADNFGERILKFYKDCQEAYDKQKETSHTGEIG</sequence>
<dbReference type="PANTHER" id="PTHR45947">
    <property type="entry name" value="SULFOQUINOVOSYL TRANSFERASE SQD2"/>
    <property type="match status" value="1"/>
</dbReference>
<dbReference type="SUPFAM" id="SSF53756">
    <property type="entry name" value="UDP-Glycosyltransferase/glycogen phosphorylase"/>
    <property type="match status" value="1"/>
</dbReference>
<dbReference type="FunFam" id="3.40.50.2000:FF:000136">
    <property type="entry name" value="Glycosyl transferase, group 1"/>
    <property type="match status" value="1"/>
</dbReference>
<comment type="caution">
    <text evidence="3">The sequence shown here is derived from an EMBL/GenBank/DDBJ whole genome shotgun (WGS) entry which is preliminary data.</text>
</comment>